<name>A0AAV5THQ0_9BILA</name>
<feature type="signal peptide" evidence="1">
    <location>
        <begin position="1"/>
        <end position="18"/>
    </location>
</feature>
<accession>A0AAV5THQ0</accession>
<feature type="chain" id="PRO_5043551608" evidence="1">
    <location>
        <begin position="19"/>
        <end position="101"/>
    </location>
</feature>
<organism evidence="2 3">
    <name type="scientific">Pristionchus entomophagus</name>
    <dbReference type="NCBI Taxonomy" id="358040"/>
    <lineage>
        <taxon>Eukaryota</taxon>
        <taxon>Metazoa</taxon>
        <taxon>Ecdysozoa</taxon>
        <taxon>Nematoda</taxon>
        <taxon>Chromadorea</taxon>
        <taxon>Rhabditida</taxon>
        <taxon>Rhabditina</taxon>
        <taxon>Diplogasteromorpha</taxon>
        <taxon>Diplogasteroidea</taxon>
        <taxon>Neodiplogasteridae</taxon>
        <taxon>Pristionchus</taxon>
    </lineage>
</organism>
<proteinExistence type="predicted"/>
<dbReference type="AlphaFoldDB" id="A0AAV5THQ0"/>
<gene>
    <name evidence="2" type="ORF">PENTCL1PPCAC_16015</name>
</gene>
<dbReference type="EMBL" id="BTSX01000004">
    <property type="protein sequence ID" value="GMS93840.1"/>
    <property type="molecule type" value="Genomic_DNA"/>
</dbReference>
<sequence length="101" mass="10820">MHKLALLIAAALVTLVHAMKMTPDIEGCVAQVEGRVSSESDGRVKTAVEQLIANVKSSNLLAAQKVLRENTPADRDMAVNKYMVDTCGPLKTCLVCPLELA</sequence>
<evidence type="ECO:0000313" key="3">
    <source>
        <dbReference type="Proteomes" id="UP001432027"/>
    </source>
</evidence>
<comment type="caution">
    <text evidence="2">The sequence shown here is derived from an EMBL/GenBank/DDBJ whole genome shotgun (WGS) entry which is preliminary data.</text>
</comment>
<keyword evidence="3" id="KW-1185">Reference proteome</keyword>
<keyword evidence="1" id="KW-0732">Signal</keyword>
<reference evidence="2" key="1">
    <citation type="submission" date="2023-10" db="EMBL/GenBank/DDBJ databases">
        <title>Genome assembly of Pristionchus species.</title>
        <authorList>
            <person name="Yoshida K."/>
            <person name="Sommer R.J."/>
        </authorList>
    </citation>
    <scope>NUCLEOTIDE SEQUENCE</scope>
    <source>
        <strain evidence="2">RS0144</strain>
    </source>
</reference>
<evidence type="ECO:0000313" key="2">
    <source>
        <dbReference type="EMBL" id="GMS93840.1"/>
    </source>
</evidence>
<evidence type="ECO:0000256" key="1">
    <source>
        <dbReference type="SAM" id="SignalP"/>
    </source>
</evidence>
<protein>
    <submittedName>
        <fullName evidence="2">Uncharacterized protein</fullName>
    </submittedName>
</protein>
<dbReference type="Proteomes" id="UP001432027">
    <property type="component" value="Unassembled WGS sequence"/>
</dbReference>